<dbReference type="EMBL" id="CP130144">
    <property type="protein sequence ID" value="WNZ43766.1"/>
    <property type="molecule type" value="Genomic_DNA"/>
</dbReference>
<evidence type="ECO:0000259" key="1">
    <source>
        <dbReference type="Pfam" id="PF00931"/>
    </source>
</evidence>
<feature type="domain" description="vWA-MoxR associated protein N-terminal HTH" evidence="2">
    <location>
        <begin position="1"/>
        <end position="79"/>
    </location>
</feature>
<dbReference type="PANTHER" id="PTHR47691">
    <property type="entry name" value="REGULATOR-RELATED"/>
    <property type="match status" value="1"/>
</dbReference>
<sequence>MTNTEALTLLDRLPFSKSFTDLQELIVCQSWEGKSYEDIAEGTGYDANYIRDVGAQVWKVFSDGLNQRINKRNFQAVVRSYLQHEPLTPQPLISSQTVQSDWGTAIEPSCFYGRTQELAWLHQSMNSQIIVVLGMAGMGKTTLSVKFAQQIASQFEFAIWRSLHHAPPVKTLLLDLLQFLSGQIVSPELAECELIQQLLACLQRSRCLILLDNVETILEDPQYRELLRRLGETRHQSCFILTSREMPGELELLEGVRSLFLRGLSVTEAKALLHHKGEFRASEADWSTFIQYYAGNPLALKMAASGIAETFDSDISEFLSFIQKSQYGFEDLNDLLDQQFDKLSNLEQEVLSVLATHQVPISFAELQGKLLCAISQQTLPNTLKSLKRRSMLENNLGTFSLQPDVMDYVRGSANSERNLGNF</sequence>
<dbReference type="RefSeq" id="WP_316425933.1">
    <property type="nucleotide sequence ID" value="NZ_CP130144.1"/>
</dbReference>
<name>A0AA97AU02_LEPBY</name>
<reference evidence="3" key="1">
    <citation type="journal article" date="2023" name="Plants (Basel)">
        <title>Genomic Analysis of Leptolyngbya boryana CZ1 Reveals Efficient Carbon Fixation Modules.</title>
        <authorList>
            <person name="Bai X."/>
            <person name="Wang H."/>
            <person name="Cheng W."/>
            <person name="Wang J."/>
            <person name="Ma M."/>
            <person name="Hu H."/>
            <person name="Song Z."/>
            <person name="Ma H."/>
            <person name="Fan Y."/>
            <person name="Du C."/>
            <person name="Xu J."/>
        </authorList>
    </citation>
    <scope>NUCLEOTIDE SEQUENCE</scope>
    <source>
        <strain evidence="3">CZ1</strain>
    </source>
</reference>
<gene>
    <name evidence="3" type="ORF">Q2T42_18150</name>
</gene>
<dbReference type="SUPFAM" id="SSF52540">
    <property type="entry name" value="P-loop containing nucleoside triphosphate hydrolases"/>
    <property type="match status" value="1"/>
</dbReference>
<dbReference type="Pfam" id="PF26355">
    <property type="entry name" value="HTH_VMAP-M9"/>
    <property type="match status" value="1"/>
</dbReference>
<dbReference type="Pfam" id="PF00931">
    <property type="entry name" value="NB-ARC"/>
    <property type="match status" value="1"/>
</dbReference>
<dbReference type="InterPro" id="IPR027417">
    <property type="entry name" value="P-loop_NTPase"/>
</dbReference>
<evidence type="ECO:0000259" key="2">
    <source>
        <dbReference type="Pfam" id="PF26355"/>
    </source>
</evidence>
<organism evidence="3">
    <name type="scientific">Leptolyngbya boryana CZ1</name>
    <dbReference type="NCBI Taxonomy" id="3060204"/>
    <lineage>
        <taxon>Bacteria</taxon>
        <taxon>Bacillati</taxon>
        <taxon>Cyanobacteriota</taxon>
        <taxon>Cyanophyceae</taxon>
        <taxon>Leptolyngbyales</taxon>
        <taxon>Leptolyngbyaceae</taxon>
        <taxon>Leptolyngbya group</taxon>
        <taxon>Leptolyngbya</taxon>
    </lineage>
</organism>
<dbReference type="GO" id="GO:0043531">
    <property type="term" value="F:ADP binding"/>
    <property type="evidence" value="ECO:0007669"/>
    <property type="project" value="InterPro"/>
</dbReference>
<feature type="domain" description="NB-ARC" evidence="1">
    <location>
        <begin position="119"/>
        <end position="246"/>
    </location>
</feature>
<protein>
    <submittedName>
        <fullName evidence="3">NB-ARC domain-containing protein</fullName>
    </submittedName>
</protein>
<dbReference type="PRINTS" id="PR00364">
    <property type="entry name" value="DISEASERSIST"/>
</dbReference>
<accession>A0AA97AU02</accession>
<dbReference type="PANTHER" id="PTHR47691:SF3">
    <property type="entry name" value="HTH-TYPE TRANSCRIPTIONAL REGULATOR RV0890C-RELATED"/>
    <property type="match status" value="1"/>
</dbReference>
<dbReference type="Gene3D" id="3.40.50.300">
    <property type="entry name" value="P-loop containing nucleotide triphosphate hydrolases"/>
    <property type="match status" value="1"/>
</dbReference>
<proteinExistence type="predicted"/>
<dbReference type="InterPro" id="IPR002182">
    <property type="entry name" value="NB-ARC"/>
</dbReference>
<dbReference type="AlphaFoldDB" id="A0AA97AU02"/>
<reference evidence="3" key="2">
    <citation type="submission" date="2023-07" db="EMBL/GenBank/DDBJ databases">
        <authorList>
            <person name="Bai X.-H."/>
            <person name="Wang H.-H."/>
            <person name="Wang J."/>
            <person name="Ma M.-Y."/>
            <person name="Hu H.-H."/>
            <person name="Song Z.-L."/>
            <person name="Ma H.-G."/>
            <person name="Fan Y."/>
            <person name="Du C.-Y."/>
            <person name="Xu J.-C."/>
        </authorList>
    </citation>
    <scope>NUCLEOTIDE SEQUENCE</scope>
    <source>
        <strain evidence="3">CZ1</strain>
    </source>
</reference>
<dbReference type="InterPro" id="IPR058651">
    <property type="entry name" value="HTH_VMAP-M9"/>
</dbReference>
<evidence type="ECO:0000313" key="3">
    <source>
        <dbReference type="EMBL" id="WNZ43766.1"/>
    </source>
</evidence>